<accession>A0AAD9VEF3</accession>
<gene>
    <name evidence="1" type="ORF">P5673_004570</name>
</gene>
<sequence>MCLWLMSGVRKRL</sequence>
<dbReference type="EMBL" id="JARQWQ010000007">
    <property type="protein sequence ID" value="KAK2570860.1"/>
    <property type="molecule type" value="Genomic_DNA"/>
</dbReference>
<keyword evidence="2" id="KW-1185">Reference proteome</keyword>
<proteinExistence type="predicted"/>
<name>A0AAD9VEF3_ACRCE</name>
<protein>
    <submittedName>
        <fullName evidence="1">Uncharacterized protein</fullName>
    </submittedName>
</protein>
<organism evidence="1 2">
    <name type="scientific">Acropora cervicornis</name>
    <name type="common">Staghorn coral</name>
    <dbReference type="NCBI Taxonomy" id="6130"/>
    <lineage>
        <taxon>Eukaryota</taxon>
        <taxon>Metazoa</taxon>
        <taxon>Cnidaria</taxon>
        <taxon>Anthozoa</taxon>
        <taxon>Hexacorallia</taxon>
        <taxon>Scleractinia</taxon>
        <taxon>Astrocoeniina</taxon>
        <taxon>Acroporidae</taxon>
        <taxon>Acropora</taxon>
    </lineage>
</organism>
<dbReference type="Proteomes" id="UP001249851">
    <property type="component" value="Unassembled WGS sequence"/>
</dbReference>
<reference evidence="1" key="1">
    <citation type="journal article" date="2023" name="G3 (Bethesda)">
        <title>Whole genome assembly and annotation of the endangered Caribbean coral Acropora cervicornis.</title>
        <authorList>
            <person name="Selwyn J.D."/>
            <person name="Vollmer S.V."/>
        </authorList>
    </citation>
    <scope>NUCLEOTIDE SEQUENCE</scope>
    <source>
        <strain evidence="1">K2</strain>
    </source>
</reference>
<evidence type="ECO:0000313" key="2">
    <source>
        <dbReference type="Proteomes" id="UP001249851"/>
    </source>
</evidence>
<evidence type="ECO:0000313" key="1">
    <source>
        <dbReference type="EMBL" id="KAK2570860.1"/>
    </source>
</evidence>
<reference evidence="1" key="2">
    <citation type="journal article" date="2023" name="Science">
        <title>Genomic signatures of disease resistance in endangered staghorn corals.</title>
        <authorList>
            <person name="Vollmer S.V."/>
            <person name="Selwyn J.D."/>
            <person name="Despard B.A."/>
            <person name="Roesel C.L."/>
        </authorList>
    </citation>
    <scope>NUCLEOTIDE SEQUENCE</scope>
    <source>
        <strain evidence="1">K2</strain>
    </source>
</reference>
<comment type="caution">
    <text evidence="1">The sequence shown here is derived from an EMBL/GenBank/DDBJ whole genome shotgun (WGS) entry which is preliminary data.</text>
</comment>